<feature type="compositionally biased region" description="Polar residues" evidence="2">
    <location>
        <begin position="401"/>
        <end position="412"/>
    </location>
</feature>
<organism evidence="4 5">
    <name type="scientific">Microbotryum intermedium</name>
    <dbReference type="NCBI Taxonomy" id="269621"/>
    <lineage>
        <taxon>Eukaryota</taxon>
        <taxon>Fungi</taxon>
        <taxon>Dikarya</taxon>
        <taxon>Basidiomycota</taxon>
        <taxon>Pucciniomycotina</taxon>
        <taxon>Microbotryomycetes</taxon>
        <taxon>Microbotryales</taxon>
        <taxon>Microbotryaceae</taxon>
        <taxon>Microbotryum</taxon>
    </lineage>
</organism>
<feature type="compositionally biased region" description="Polar residues" evidence="2">
    <location>
        <begin position="516"/>
        <end position="528"/>
    </location>
</feature>
<keyword evidence="1" id="KW-0863">Zinc-finger</keyword>
<accession>A0A238FGC8</accession>
<feature type="compositionally biased region" description="Gly residues" evidence="2">
    <location>
        <begin position="232"/>
        <end position="244"/>
    </location>
</feature>
<proteinExistence type="predicted"/>
<dbReference type="PROSITE" id="PS50157">
    <property type="entry name" value="ZINC_FINGER_C2H2_2"/>
    <property type="match status" value="1"/>
</dbReference>
<feature type="compositionally biased region" description="Basic residues" evidence="2">
    <location>
        <begin position="539"/>
        <end position="550"/>
    </location>
</feature>
<dbReference type="AlphaFoldDB" id="A0A238FGC8"/>
<evidence type="ECO:0000256" key="1">
    <source>
        <dbReference type="PROSITE-ProRule" id="PRU00042"/>
    </source>
</evidence>
<dbReference type="SUPFAM" id="SSF57667">
    <property type="entry name" value="beta-beta-alpha zinc fingers"/>
    <property type="match status" value="1"/>
</dbReference>
<dbReference type="SMART" id="SM00355">
    <property type="entry name" value="ZnF_C2H2"/>
    <property type="match status" value="1"/>
</dbReference>
<keyword evidence="5" id="KW-1185">Reference proteome</keyword>
<evidence type="ECO:0000256" key="2">
    <source>
        <dbReference type="SAM" id="MobiDB-lite"/>
    </source>
</evidence>
<protein>
    <submittedName>
        <fullName evidence="4">BQ2448_1490 protein</fullName>
    </submittedName>
</protein>
<dbReference type="Gene3D" id="3.30.160.60">
    <property type="entry name" value="Classic Zinc Finger"/>
    <property type="match status" value="2"/>
</dbReference>
<sequence>MPWAQAFRCPSSSTITTDTTGSSIPMNQSQRWADGGDGHLSAFSAVPTASANPTSAPRFRAPPPNSDPSGPTLGSTVASSMQGLLSSAIAASHHEGDHHDASILAHRRWYPRISYLSASASSSHEHYAANDQLASHQGSPTLGAGKRASSMTNLQHHGHGDAPPLQTTGLQGPGQVLMGYDTFRDPSPQGRSSVDSPNAPWSPATTSHESPNRDGFLDQVLVPFEDCLFGTGGGGGHGQDGGGAATSSASGAAGPAPAPAAPVSWSTSSPELGVEAAAAAGNPSSIFAGGDGGTSEPSPVFDPLEHYMSSFGPFSAPSTSTWMPFEHPTPADGRPRSFSHSNDVASLFAPQEMGRNNVLGLSVTSSPAQGNASVSLNTAMTPTTIKRFENHHLHHHSGSSTTAARSISTHSAPPSFHLAVPALPPMTKADENRRASLPTINHDVRREFLNRSMSIRNAPKYPLPRPYLPSNGAFDSFEGSTSAHLGHFHNDPDGTATMASNEMDPESPPSPFVAQDSHSPSSADSFHQSGRRGGIGRGVSRRPRSNKRSPMHNERGERISPVTGKPVRLLRKRSFPPKDAEKRVYACTITGCGRKFGRPSARDTHVRTHTGAKPYVCPVASCARSFRSVSLGQGVPYSVFSNLKRHMIVSLRKKSLTKKLCTHFAELLAKIHPSLDFRNVSVHDLPKIRCHEEGDDLRLEWLSTDGEASSPTIEDTTEGKSFDML</sequence>
<evidence type="ECO:0000259" key="3">
    <source>
        <dbReference type="PROSITE" id="PS50157"/>
    </source>
</evidence>
<dbReference type="EMBL" id="FMSP01000005">
    <property type="protein sequence ID" value="SCV70096.1"/>
    <property type="molecule type" value="Genomic_DNA"/>
</dbReference>
<dbReference type="OrthoDB" id="6077919at2759"/>
<dbReference type="PROSITE" id="PS00028">
    <property type="entry name" value="ZINC_FINGER_C2H2_1"/>
    <property type="match status" value="1"/>
</dbReference>
<dbReference type="InterPro" id="IPR036236">
    <property type="entry name" value="Znf_C2H2_sf"/>
</dbReference>
<feature type="region of interest" description="Disordered" evidence="2">
    <location>
        <begin position="132"/>
        <end position="215"/>
    </location>
</feature>
<feature type="compositionally biased region" description="Polar residues" evidence="2">
    <location>
        <begin position="67"/>
        <end position="77"/>
    </location>
</feature>
<evidence type="ECO:0000313" key="5">
    <source>
        <dbReference type="Proteomes" id="UP000198372"/>
    </source>
</evidence>
<gene>
    <name evidence="4" type="ORF">BQ2448_1490</name>
</gene>
<dbReference type="GO" id="GO:0008270">
    <property type="term" value="F:zinc ion binding"/>
    <property type="evidence" value="ECO:0007669"/>
    <property type="project" value="UniProtKB-KW"/>
</dbReference>
<feature type="region of interest" description="Disordered" evidence="2">
    <location>
        <begin position="393"/>
        <end position="413"/>
    </location>
</feature>
<dbReference type="Proteomes" id="UP000198372">
    <property type="component" value="Unassembled WGS sequence"/>
</dbReference>
<keyword evidence="1" id="KW-0479">Metal-binding</keyword>
<feature type="region of interest" description="Disordered" evidence="2">
    <location>
        <begin position="483"/>
        <end position="565"/>
    </location>
</feature>
<name>A0A238FGC8_9BASI</name>
<dbReference type="InterPro" id="IPR013087">
    <property type="entry name" value="Znf_C2H2_type"/>
</dbReference>
<reference evidence="5" key="1">
    <citation type="submission" date="2016-09" db="EMBL/GenBank/DDBJ databases">
        <authorList>
            <person name="Jeantristanb JTB J.-T."/>
            <person name="Ricardo R."/>
        </authorList>
    </citation>
    <scope>NUCLEOTIDE SEQUENCE [LARGE SCALE GENOMIC DNA]</scope>
</reference>
<dbReference type="STRING" id="269621.A0A238FGC8"/>
<keyword evidence="1" id="KW-0862">Zinc</keyword>
<feature type="compositionally biased region" description="Low complexity" evidence="2">
    <location>
        <begin position="245"/>
        <end position="269"/>
    </location>
</feature>
<feature type="region of interest" description="Disordered" evidence="2">
    <location>
        <begin position="232"/>
        <end position="269"/>
    </location>
</feature>
<feature type="region of interest" description="Disordered" evidence="2">
    <location>
        <begin position="1"/>
        <end position="77"/>
    </location>
</feature>
<feature type="compositionally biased region" description="Low complexity" evidence="2">
    <location>
        <begin position="11"/>
        <end position="23"/>
    </location>
</feature>
<evidence type="ECO:0000313" key="4">
    <source>
        <dbReference type="EMBL" id="SCV70096.1"/>
    </source>
</evidence>
<feature type="domain" description="C2H2-type" evidence="3">
    <location>
        <begin position="585"/>
        <end position="614"/>
    </location>
</feature>